<dbReference type="PANTHER" id="PTHR43099">
    <property type="entry name" value="UPF0053 PROTEIN YRKA"/>
    <property type="match status" value="1"/>
</dbReference>
<dbReference type="InterPro" id="IPR051676">
    <property type="entry name" value="UPF0053_domain"/>
</dbReference>
<feature type="domain" description="CNNM transmembrane" evidence="8">
    <location>
        <begin position="1"/>
        <end position="200"/>
    </location>
</feature>
<keyword evidence="4 6" id="KW-1133">Transmembrane helix</keyword>
<dbReference type="eggNOG" id="COG1253">
    <property type="taxonomic scope" value="Bacteria"/>
</dbReference>
<evidence type="ECO:0000256" key="1">
    <source>
        <dbReference type="ARBA" id="ARBA00004651"/>
    </source>
</evidence>
<protein>
    <recommendedName>
        <fullName evidence="11">CNNM transmembrane domain-containing protein</fullName>
    </recommendedName>
</protein>
<evidence type="ECO:0000259" key="8">
    <source>
        <dbReference type="PROSITE" id="PS51846"/>
    </source>
</evidence>
<evidence type="ECO:0000313" key="9">
    <source>
        <dbReference type="EMBL" id="ADG98246.1"/>
    </source>
</evidence>
<dbReference type="RefSeq" id="WP_013138699.1">
    <property type="nucleotide sequence ID" value="NC_014168.1"/>
</dbReference>
<dbReference type="PROSITE" id="PS51846">
    <property type="entry name" value="CNNM"/>
    <property type="match status" value="1"/>
</dbReference>
<comment type="subcellular location">
    <subcellularLocation>
        <location evidence="1">Cell membrane</location>
        <topology evidence="1">Multi-pass membrane protein</topology>
    </subcellularLocation>
</comment>
<name>D6Z8G6_SEGRD</name>
<dbReference type="InterPro" id="IPR000644">
    <property type="entry name" value="CBS_dom"/>
</dbReference>
<dbReference type="SUPFAM" id="SSF54631">
    <property type="entry name" value="CBS-domain pair"/>
    <property type="match status" value="1"/>
</dbReference>
<dbReference type="Pfam" id="PF00571">
    <property type="entry name" value="CBS"/>
    <property type="match status" value="1"/>
</dbReference>
<keyword evidence="4 6" id="KW-0812">Transmembrane</keyword>
<dbReference type="EMBL" id="CP001958">
    <property type="protein sequence ID" value="ADG98246.1"/>
    <property type="molecule type" value="Genomic_DNA"/>
</dbReference>
<evidence type="ECO:0000256" key="4">
    <source>
        <dbReference type="PROSITE-ProRule" id="PRU01193"/>
    </source>
</evidence>
<dbReference type="AlphaFoldDB" id="D6Z8G6"/>
<dbReference type="STRING" id="640132.Srot_1786"/>
<dbReference type="HOGENOM" id="CLU_015237_4_0_11"/>
<dbReference type="InterPro" id="IPR046342">
    <property type="entry name" value="CBS_dom_sf"/>
</dbReference>
<dbReference type="Pfam" id="PF01595">
    <property type="entry name" value="CNNM"/>
    <property type="match status" value="1"/>
</dbReference>
<keyword evidence="3" id="KW-0129">CBS domain</keyword>
<dbReference type="PROSITE" id="PS51371">
    <property type="entry name" value="CBS"/>
    <property type="match status" value="1"/>
</dbReference>
<evidence type="ECO:0000256" key="6">
    <source>
        <dbReference type="SAM" id="Phobius"/>
    </source>
</evidence>
<gene>
    <name evidence="9" type="ordered locus">Srot_1786</name>
</gene>
<feature type="compositionally biased region" description="Polar residues" evidence="5">
    <location>
        <begin position="303"/>
        <end position="312"/>
    </location>
</feature>
<evidence type="ECO:0000259" key="7">
    <source>
        <dbReference type="PROSITE" id="PS51371"/>
    </source>
</evidence>
<sequence length="402" mass="42520">MILGLIGFVTLIAVNGLFVAAEFALISARKDRLQTLAAQGSRAAEEVIAIGARLPALITGAQLGVTLASLVLGWIAEPMFAAAFDKIAVLTRAPEFIAHPVALLLSLALVASVHVLFGEMVPKNLALSGPERAAMLLSGLLSAWVRITAPVTWAFQKTASLIVRMLGVEPKAEFDSAVSVAELGAMIRESRKVGLLDEEEHRRLTRLLSIGERVLAEVAIPLDRVVSLAARPVPGGGVAGPTAAQIEEAVARTGFSRFPVRRAEASGLHAPAHHQEKPGTHQHGPVRRAETSELHAAAHHQENPGTHQHSSHQFVGYVHLKDALPLMTSDAGSADDLGPQLRPLPRVSGSLGVDDALTVMMAKSTQLALVVNEQNQVVGLASLEDLVRGLMDGPKNSLGRSE</sequence>
<feature type="transmembrane region" description="Helical" evidence="6">
    <location>
        <begin position="6"/>
        <end position="26"/>
    </location>
</feature>
<feature type="region of interest" description="Disordered" evidence="5">
    <location>
        <begin position="265"/>
        <end position="312"/>
    </location>
</feature>
<reference evidence="9 10" key="1">
    <citation type="journal article" date="2010" name="Stand. Genomic Sci.">
        <title>Complete genome sequence of Segniliparus rotundus type strain (CDC 1076).</title>
        <authorList>
            <person name="Sikorski J."/>
            <person name="Lapidus A."/>
            <person name="Copeland A."/>
            <person name="Misra M."/>
            <person name="Glavina Del Rio T."/>
            <person name="Nolan M."/>
            <person name="Lucas S."/>
            <person name="Chen F."/>
            <person name="Tice H."/>
            <person name="Cheng J.F."/>
            <person name="Jando M."/>
            <person name="Schneider S."/>
            <person name="Bruce D."/>
            <person name="Goodwin L."/>
            <person name="Pitluck S."/>
            <person name="Liolios K."/>
            <person name="Mikhailova N."/>
            <person name="Pati A."/>
            <person name="Ivanova N."/>
            <person name="Mavromatis K."/>
            <person name="Chen A."/>
            <person name="Palaniappan K."/>
            <person name="Chertkov O."/>
            <person name="Land M."/>
            <person name="Hauser L."/>
            <person name="Chang Y.J."/>
            <person name="Jeffries C.D."/>
            <person name="Brettin T."/>
            <person name="Detter J.C."/>
            <person name="Han C."/>
            <person name="Rohde M."/>
            <person name="Goker M."/>
            <person name="Bristow J."/>
            <person name="Eisen J.A."/>
            <person name="Markowitz V."/>
            <person name="Hugenholtz P."/>
            <person name="Kyrpides N.C."/>
            <person name="Klenk H.P."/>
        </authorList>
    </citation>
    <scope>NUCLEOTIDE SEQUENCE [LARGE SCALE GENOMIC DNA]</scope>
    <source>
        <strain evidence="10">ATCC BAA-972 / CDC 1076 / CIP 108378 / DSM 44985 / JCM 13578</strain>
    </source>
</reference>
<evidence type="ECO:0000256" key="3">
    <source>
        <dbReference type="PROSITE-ProRule" id="PRU00703"/>
    </source>
</evidence>
<keyword evidence="4 6" id="KW-0472">Membrane</keyword>
<feature type="domain" description="CBS" evidence="7">
    <location>
        <begin position="340"/>
        <end position="398"/>
    </location>
</feature>
<evidence type="ECO:0008006" key="11">
    <source>
        <dbReference type="Google" id="ProtNLM"/>
    </source>
</evidence>
<organism evidence="9 10">
    <name type="scientific">Segniliparus rotundus (strain ATCC BAA-972 / CDC 1076 / CIP 108378 / DSM 44985 / JCM 13578)</name>
    <dbReference type="NCBI Taxonomy" id="640132"/>
    <lineage>
        <taxon>Bacteria</taxon>
        <taxon>Bacillati</taxon>
        <taxon>Actinomycetota</taxon>
        <taxon>Actinomycetes</taxon>
        <taxon>Mycobacteriales</taxon>
        <taxon>Segniliparaceae</taxon>
        <taxon>Segniliparus</taxon>
    </lineage>
</organism>
<keyword evidence="10" id="KW-1185">Reference proteome</keyword>
<dbReference type="Proteomes" id="UP000002247">
    <property type="component" value="Chromosome"/>
</dbReference>
<proteinExistence type="predicted"/>
<accession>D6Z8G6</accession>
<evidence type="ECO:0000256" key="5">
    <source>
        <dbReference type="SAM" id="MobiDB-lite"/>
    </source>
</evidence>
<dbReference type="Gene3D" id="3.10.580.10">
    <property type="entry name" value="CBS-domain"/>
    <property type="match status" value="1"/>
</dbReference>
<evidence type="ECO:0000256" key="2">
    <source>
        <dbReference type="ARBA" id="ARBA00022475"/>
    </source>
</evidence>
<dbReference type="PANTHER" id="PTHR43099:SF5">
    <property type="entry name" value="HLYC_CORC FAMILY TRANSPORTER"/>
    <property type="match status" value="1"/>
</dbReference>
<feature type="transmembrane region" description="Helical" evidence="6">
    <location>
        <begin position="47"/>
        <end position="76"/>
    </location>
</feature>
<dbReference type="KEGG" id="srt:Srot_1786"/>
<dbReference type="InterPro" id="IPR002550">
    <property type="entry name" value="CNNM"/>
</dbReference>
<evidence type="ECO:0000313" key="10">
    <source>
        <dbReference type="Proteomes" id="UP000002247"/>
    </source>
</evidence>
<dbReference type="GO" id="GO:0005886">
    <property type="term" value="C:plasma membrane"/>
    <property type="evidence" value="ECO:0007669"/>
    <property type="project" value="UniProtKB-SubCell"/>
</dbReference>
<keyword evidence="2" id="KW-1003">Cell membrane</keyword>
<feature type="transmembrane region" description="Helical" evidence="6">
    <location>
        <begin position="96"/>
        <end position="121"/>
    </location>
</feature>